<evidence type="ECO:0000313" key="2">
    <source>
        <dbReference type="Proteomes" id="UP000245207"/>
    </source>
</evidence>
<organism evidence="1 2">
    <name type="scientific">Artemisia annua</name>
    <name type="common">Sweet wormwood</name>
    <dbReference type="NCBI Taxonomy" id="35608"/>
    <lineage>
        <taxon>Eukaryota</taxon>
        <taxon>Viridiplantae</taxon>
        <taxon>Streptophyta</taxon>
        <taxon>Embryophyta</taxon>
        <taxon>Tracheophyta</taxon>
        <taxon>Spermatophyta</taxon>
        <taxon>Magnoliopsida</taxon>
        <taxon>eudicotyledons</taxon>
        <taxon>Gunneridae</taxon>
        <taxon>Pentapetalae</taxon>
        <taxon>asterids</taxon>
        <taxon>campanulids</taxon>
        <taxon>Asterales</taxon>
        <taxon>Asteraceae</taxon>
        <taxon>Asteroideae</taxon>
        <taxon>Anthemideae</taxon>
        <taxon>Artemisiinae</taxon>
        <taxon>Artemisia</taxon>
    </lineage>
</organism>
<reference evidence="1 2" key="1">
    <citation type="journal article" date="2018" name="Mol. Plant">
        <title>The genome of Artemisia annua provides insight into the evolution of Asteraceae family and artemisinin biosynthesis.</title>
        <authorList>
            <person name="Shen Q."/>
            <person name="Zhang L."/>
            <person name="Liao Z."/>
            <person name="Wang S."/>
            <person name="Yan T."/>
            <person name="Shi P."/>
            <person name="Liu M."/>
            <person name="Fu X."/>
            <person name="Pan Q."/>
            <person name="Wang Y."/>
            <person name="Lv Z."/>
            <person name="Lu X."/>
            <person name="Zhang F."/>
            <person name="Jiang W."/>
            <person name="Ma Y."/>
            <person name="Chen M."/>
            <person name="Hao X."/>
            <person name="Li L."/>
            <person name="Tang Y."/>
            <person name="Lv G."/>
            <person name="Zhou Y."/>
            <person name="Sun X."/>
            <person name="Brodelius P.E."/>
            <person name="Rose J.K.C."/>
            <person name="Tang K."/>
        </authorList>
    </citation>
    <scope>NUCLEOTIDE SEQUENCE [LARGE SCALE GENOMIC DNA]</scope>
    <source>
        <strain evidence="2">cv. Huhao1</strain>
        <tissue evidence="1">Leaf</tissue>
    </source>
</reference>
<protein>
    <submittedName>
        <fullName evidence="1">Uncharacterized protein</fullName>
    </submittedName>
</protein>
<accession>A0A2U1MVB9</accession>
<dbReference type="STRING" id="35608.A0A2U1MVB9"/>
<proteinExistence type="predicted"/>
<dbReference type="EMBL" id="PKPP01004279">
    <property type="protein sequence ID" value="PWA65144.1"/>
    <property type="molecule type" value="Genomic_DNA"/>
</dbReference>
<evidence type="ECO:0000313" key="1">
    <source>
        <dbReference type="EMBL" id="PWA65144.1"/>
    </source>
</evidence>
<keyword evidence="2" id="KW-1185">Reference proteome</keyword>
<sequence>MADKPSRGLVLYGDGLARFINQSHTNLHSLAAQSLCGFLSLPHFNPPPPTENVDGRTVGEFLNLVDAYEDYDTLIVESQDKCKTPSISERFMGVKAALVTENTSLKACGSKLGLSVLQSNELANSSSSLVDTPANLVATKLLNLLGFQEDKVLDTSQFDLVFLHVGSHEEDSTSKYTDYINSLVGEIISKAKPRSQIGSRLHLSVVLSFGDTSKDDESKFTISNKNGVIQSGFSSMYPRQSYTMKGSNPRANVRNYCPMLFTQWQDAVTRKDMVETFSFQDFMENGGNLTIPADRFLHEVAFKLWKAPKYGA</sequence>
<dbReference type="OrthoDB" id="1891406at2759"/>
<name>A0A2U1MVB9_ARTAN</name>
<comment type="caution">
    <text evidence="1">The sequence shown here is derived from an EMBL/GenBank/DDBJ whole genome shotgun (WGS) entry which is preliminary data.</text>
</comment>
<dbReference type="AlphaFoldDB" id="A0A2U1MVB9"/>
<gene>
    <name evidence="1" type="ORF">CTI12_AA336640</name>
</gene>
<dbReference type="PANTHER" id="PTHR35506:SF1">
    <property type="entry name" value="OS02G0135600 PROTEIN"/>
    <property type="match status" value="1"/>
</dbReference>
<dbReference type="PANTHER" id="PTHR35506">
    <property type="entry name" value="OS02G0135600 PROTEIN"/>
    <property type="match status" value="1"/>
</dbReference>
<dbReference type="Proteomes" id="UP000245207">
    <property type="component" value="Unassembled WGS sequence"/>
</dbReference>